<dbReference type="Proteomes" id="UP000181992">
    <property type="component" value="Unassembled WGS sequence"/>
</dbReference>
<dbReference type="STRING" id="1805281.AUJ77_00405"/>
<dbReference type="InterPro" id="IPR007337">
    <property type="entry name" value="RelB/DinJ"/>
</dbReference>
<evidence type="ECO:0008006" key="3">
    <source>
        <dbReference type="Google" id="ProtNLM"/>
    </source>
</evidence>
<reference evidence="1 2" key="1">
    <citation type="journal article" date="2016" name="Environ. Microbiol.">
        <title>Genomic resolution of a cold subsurface aquifer community provides metabolic insights for novel microbes adapted to high CO concentrations.</title>
        <authorList>
            <person name="Probst A.J."/>
            <person name="Castelle C.J."/>
            <person name="Singh A."/>
            <person name="Brown C.T."/>
            <person name="Anantharaman K."/>
            <person name="Sharon I."/>
            <person name="Hug L.A."/>
            <person name="Burstein D."/>
            <person name="Emerson J.B."/>
            <person name="Thomas B.C."/>
            <person name="Banfield J.F."/>
        </authorList>
    </citation>
    <scope>NUCLEOTIDE SEQUENCE [LARGE SCALE GENOMIC DNA]</scope>
    <source>
        <strain evidence="1">CG1_02_43_90</strain>
    </source>
</reference>
<dbReference type="Pfam" id="PF04221">
    <property type="entry name" value="RelB"/>
    <property type="match status" value="1"/>
</dbReference>
<dbReference type="EMBL" id="MNVN01000003">
    <property type="protein sequence ID" value="OIO31258.1"/>
    <property type="molecule type" value="Genomic_DNA"/>
</dbReference>
<evidence type="ECO:0000313" key="1">
    <source>
        <dbReference type="EMBL" id="OIO31258.1"/>
    </source>
</evidence>
<gene>
    <name evidence="1" type="ORF">AUJ77_00405</name>
</gene>
<sequence length="129" mass="14756">MDVYVKNKILFVEVKREIIYKFQFFYIDIIYDKVYTLSYMKTAVLNIKIDPKVKKDAQKVADELGFTLSAIINASLKNLARSKTVSFSLLEPTPFLAKAIRSADADYAKGKKTVGPFRDAESMMKSLRQ</sequence>
<accession>A0A1J4V264</accession>
<name>A0A1J4V264_9BACT</name>
<dbReference type="InterPro" id="IPR013321">
    <property type="entry name" value="Arc_rbn_hlx_hlx"/>
</dbReference>
<organism evidence="1 2">
    <name type="scientific">Candidatus Nomurabacteria bacterium CG1_02_43_90</name>
    <dbReference type="NCBI Taxonomy" id="1805281"/>
    <lineage>
        <taxon>Bacteria</taxon>
        <taxon>Candidatus Nomuraibacteriota</taxon>
    </lineage>
</organism>
<protein>
    <recommendedName>
        <fullName evidence="3">Damage-inducible protein J</fullName>
    </recommendedName>
</protein>
<dbReference type="AlphaFoldDB" id="A0A1J4V264"/>
<dbReference type="Gene3D" id="1.10.1220.10">
    <property type="entry name" value="Met repressor-like"/>
    <property type="match status" value="1"/>
</dbReference>
<evidence type="ECO:0000313" key="2">
    <source>
        <dbReference type="Proteomes" id="UP000181992"/>
    </source>
</evidence>
<dbReference type="GO" id="GO:0006355">
    <property type="term" value="P:regulation of DNA-templated transcription"/>
    <property type="evidence" value="ECO:0007669"/>
    <property type="project" value="InterPro"/>
</dbReference>
<comment type="caution">
    <text evidence="1">The sequence shown here is derived from an EMBL/GenBank/DDBJ whole genome shotgun (WGS) entry which is preliminary data.</text>
</comment>
<proteinExistence type="predicted"/>